<dbReference type="PROSITE" id="PS01011">
    <property type="entry name" value="FOLYLPOLYGLU_SYNT_1"/>
    <property type="match status" value="1"/>
</dbReference>
<dbReference type="Gene3D" id="3.40.1190.10">
    <property type="entry name" value="Mur-like, catalytic domain"/>
    <property type="match status" value="1"/>
</dbReference>
<keyword evidence="4 11" id="KW-0132">Cell division</keyword>
<dbReference type="InterPro" id="IPR000713">
    <property type="entry name" value="Mur_ligase_N"/>
</dbReference>
<evidence type="ECO:0000256" key="5">
    <source>
        <dbReference type="ARBA" id="ARBA00022741"/>
    </source>
</evidence>
<feature type="binding site" evidence="11">
    <location>
        <begin position="110"/>
        <end position="116"/>
    </location>
    <ligand>
        <name>ATP</name>
        <dbReference type="ChEBI" id="CHEBI:30616"/>
    </ligand>
</feature>
<feature type="binding site" evidence="11">
    <location>
        <position position="27"/>
    </location>
    <ligand>
        <name>UDP-N-acetyl-alpha-D-muramoyl-L-alanyl-D-glutamate</name>
        <dbReference type="ChEBI" id="CHEBI:83900"/>
    </ligand>
</feature>
<feature type="modified residue" description="N6-carboxylysine" evidence="11">
    <location>
        <position position="219"/>
    </location>
</feature>
<evidence type="ECO:0000259" key="13">
    <source>
        <dbReference type="Pfam" id="PF01225"/>
    </source>
</evidence>
<dbReference type="Pfam" id="PF02875">
    <property type="entry name" value="Mur_ligase_C"/>
    <property type="match status" value="1"/>
</dbReference>
<dbReference type="EC" id="6.3.2.13" evidence="11"/>
<dbReference type="EMBL" id="CP051180">
    <property type="protein sequence ID" value="QIZ78528.1"/>
    <property type="molecule type" value="Genomic_DNA"/>
</dbReference>
<dbReference type="GO" id="GO:0051301">
    <property type="term" value="P:cell division"/>
    <property type="evidence" value="ECO:0007669"/>
    <property type="project" value="UniProtKB-KW"/>
</dbReference>
<reference evidence="16 17" key="1">
    <citation type="submission" date="2020-04" db="EMBL/GenBank/DDBJ databases">
        <title>Ferrimonas sp. S7 isolated from sea water.</title>
        <authorList>
            <person name="Bae S.S."/>
            <person name="Baek K."/>
        </authorList>
    </citation>
    <scope>NUCLEOTIDE SEQUENCE [LARGE SCALE GENOMIC DNA]</scope>
    <source>
        <strain evidence="16 17">S7</strain>
    </source>
</reference>
<comment type="catalytic activity">
    <reaction evidence="11">
        <text>UDP-N-acetyl-alpha-D-muramoyl-L-alanyl-D-glutamate + meso-2,6-diaminopimelate + ATP = UDP-N-acetyl-alpha-D-muramoyl-L-alanyl-gamma-D-glutamyl-meso-2,6-diaminopimelate + ADP + phosphate + H(+)</text>
        <dbReference type="Rhea" id="RHEA:23676"/>
        <dbReference type="ChEBI" id="CHEBI:15378"/>
        <dbReference type="ChEBI" id="CHEBI:30616"/>
        <dbReference type="ChEBI" id="CHEBI:43474"/>
        <dbReference type="ChEBI" id="CHEBI:57791"/>
        <dbReference type="ChEBI" id="CHEBI:83900"/>
        <dbReference type="ChEBI" id="CHEBI:83905"/>
        <dbReference type="ChEBI" id="CHEBI:456216"/>
        <dbReference type="EC" id="6.3.2.13"/>
    </reaction>
</comment>
<dbReference type="GO" id="GO:0005737">
    <property type="term" value="C:cytoplasm"/>
    <property type="evidence" value="ECO:0007669"/>
    <property type="project" value="UniProtKB-SubCell"/>
</dbReference>
<dbReference type="HAMAP" id="MF_00208">
    <property type="entry name" value="MurE"/>
    <property type="match status" value="1"/>
</dbReference>
<dbReference type="UniPathway" id="UPA00219"/>
<comment type="pathway">
    <text evidence="11 12">Cell wall biogenesis; peptidoglycan biosynthesis.</text>
</comment>
<evidence type="ECO:0000313" key="17">
    <source>
        <dbReference type="Proteomes" id="UP000501602"/>
    </source>
</evidence>
<evidence type="ECO:0000259" key="15">
    <source>
        <dbReference type="Pfam" id="PF08245"/>
    </source>
</evidence>
<feature type="binding site" evidence="11">
    <location>
        <begin position="408"/>
        <end position="411"/>
    </location>
    <ligand>
        <name>meso-2,6-diaminopimelate</name>
        <dbReference type="ChEBI" id="CHEBI:57791"/>
    </ligand>
</feature>
<dbReference type="GO" id="GO:0004326">
    <property type="term" value="F:tetrahydrofolylpolyglutamate synthase activity"/>
    <property type="evidence" value="ECO:0007669"/>
    <property type="project" value="InterPro"/>
</dbReference>
<dbReference type="NCBIfam" id="NF001126">
    <property type="entry name" value="PRK00139.1-4"/>
    <property type="match status" value="1"/>
</dbReference>
<comment type="subcellular location">
    <subcellularLocation>
        <location evidence="11 12">Cytoplasm</location>
    </subcellularLocation>
</comment>
<dbReference type="InterPro" id="IPR013221">
    <property type="entry name" value="Mur_ligase_cen"/>
</dbReference>
<keyword evidence="7 11" id="KW-0133">Cell shape</keyword>
<dbReference type="GO" id="GO:0005524">
    <property type="term" value="F:ATP binding"/>
    <property type="evidence" value="ECO:0007669"/>
    <property type="project" value="UniProtKB-UniRule"/>
</dbReference>
<feature type="domain" description="Mur ligase N-terminal catalytic" evidence="13">
    <location>
        <begin position="24"/>
        <end position="71"/>
    </location>
</feature>
<organism evidence="16 17">
    <name type="scientific">Ferrimonas lipolytica</name>
    <dbReference type="NCBI Taxonomy" id="2724191"/>
    <lineage>
        <taxon>Bacteria</taxon>
        <taxon>Pseudomonadati</taxon>
        <taxon>Pseudomonadota</taxon>
        <taxon>Gammaproteobacteria</taxon>
        <taxon>Alteromonadales</taxon>
        <taxon>Ferrimonadaceae</taxon>
        <taxon>Ferrimonas</taxon>
    </lineage>
</organism>
<dbReference type="NCBIfam" id="TIGR01085">
    <property type="entry name" value="murE"/>
    <property type="match status" value="1"/>
</dbReference>
<evidence type="ECO:0000256" key="7">
    <source>
        <dbReference type="ARBA" id="ARBA00022960"/>
    </source>
</evidence>
<name>A0A6H1UI76_9GAMM</name>
<dbReference type="SUPFAM" id="SSF53244">
    <property type="entry name" value="MurD-like peptide ligases, peptide-binding domain"/>
    <property type="match status" value="1"/>
</dbReference>
<feature type="binding site" evidence="11">
    <location>
        <position position="458"/>
    </location>
    <ligand>
        <name>meso-2,6-diaminopimelate</name>
        <dbReference type="ChEBI" id="CHEBI:57791"/>
    </ligand>
</feature>
<dbReference type="InterPro" id="IPR036615">
    <property type="entry name" value="Mur_ligase_C_dom_sf"/>
</dbReference>
<evidence type="ECO:0000256" key="2">
    <source>
        <dbReference type="ARBA" id="ARBA00022490"/>
    </source>
</evidence>
<dbReference type="PANTHER" id="PTHR23135:SF4">
    <property type="entry name" value="UDP-N-ACETYLMURAMOYL-L-ALANYL-D-GLUTAMATE--2,6-DIAMINOPIMELATE LIGASE MURE HOMOLOG, CHLOROPLASTIC"/>
    <property type="match status" value="1"/>
</dbReference>
<keyword evidence="9 11" id="KW-0131">Cell cycle</keyword>
<dbReference type="GO" id="GO:0071555">
    <property type="term" value="P:cell wall organization"/>
    <property type="evidence" value="ECO:0007669"/>
    <property type="project" value="UniProtKB-KW"/>
</dbReference>
<comment type="caution">
    <text evidence="11">Lacks conserved residue(s) required for the propagation of feature annotation.</text>
</comment>
<evidence type="ECO:0000256" key="11">
    <source>
        <dbReference type="HAMAP-Rule" id="MF_00208"/>
    </source>
</evidence>
<accession>A0A6H1UI76</accession>
<feature type="binding site" evidence="11">
    <location>
        <position position="384"/>
    </location>
    <ligand>
        <name>meso-2,6-diaminopimelate</name>
        <dbReference type="ChEBI" id="CHEBI:57791"/>
    </ligand>
</feature>
<evidence type="ECO:0000256" key="10">
    <source>
        <dbReference type="ARBA" id="ARBA00023316"/>
    </source>
</evidence>
<dbReference type="InterPro" id="IPR036565">
    <property type="entry name" value="Mur-like_cat_sf"/>
</dbReference>
<evidence type="ECO:0000256" key="4">
    <source>
        <dbReference type="ARBA" id="ARBA00022618"/>
    </source>
</evidence>
<feature type="binding site" evidence="11">
    <location>
        <position position="462"/>
    </location>
    <ligand>
        <name>meso-2,6-diaminopimelate</name>
        <dbReference type="ChEBI" id="CHEBI:57791"/>
    </ligand>
</feature>
<evidence type="ECO:0000256" key="6">
    <source>
        <dbReference type="ARBA" id="ARBA00022840"/>
    </source>
</evidence>
<keyword evidence="5 11" id="KW-0547">Nucleotide-binding</keyword>
<keyword evidence="8 11" id="KW-0573">Peptidoglycan synthesis</keyword>
<protein>
    <recommendedName>
        <fullName evidence="11">UDP-N-acetylmuramoyl-L-alanyl-D-glutamate--2,6-diaminopimelate ligase</fullName>
        <ecNumber evidence="11">6.3.2.13</ecNumber>
    </recommendedName>
    <alternativeName>
        <fullName evidence="11">Meso-A2pm-adding enzyme</fullName>
    </alternativeName>
    <alternativeName>
        <fullName evidence="11">Meso-diaminopimelate-adding enzyme</fullName>
    </alternativeName>
    <alternativeName>
        <fullName evidence="11">UDP-MurNAc-L-Ala-D-Glu:meso-diaminopimelate ligase</fullName>
    </alternativeName>
    <alternativeName>
        <fullName evidence="11">UDP-MurNAc-tripeptide synthetase</fullName>
    </alternativeName>
    <alternativeName>
        <fullName evidence="11">UDP-N-acetylmuramyl-tripeptide synthetase</fullName>
    </alternativeName>
</protein>
<dbReference type="Gene3D" id="3.40.1390.10">
    <property type="entry name" value="MurE/MurF, N-terminal domain"/>
    <property type="match status" value="1"/>
</dbReference>
<sequence length="488" mass="52046">MPLIDQVLSPWINLDTQIEFNQATLDSRSVTAGALFVAVVGHQLDGRKFIDSAIANGAVAVLTEAETAKQLPSRDGVVVIGLPQLNDKLSHIAMRVYPAAATPSVIGVTGTNGKTTVSQLCAQLLTTIGLRAGVMGTVGNGLWGELKPSINTTSDAFTVSKTVAQQALSGAQTVALEVSSHGLSQHRIKALPIDVAVYTNLSRDHLDYHGDMESYAAAKRALFNHTGVTHAVLNLDDQYGALWHRQLQDKVNTIGYSIDGAQCRGDFVQATAIQYHANGVNATIHSSFGDGQLHSPLLGQFNLANVLAAVAALLAQGHQLATVLSAVTSLKPADGRMECFTAVGKPTLVVDYAHTPDAIEQALTALRRHCSGKLWCLFGCGGERDKGKRPLMTAAAARSADYLVITADNPRSEQFDDISTDMQRGVDVTPRLIEADRASAVRQTFTMASANDVILLAGKGHEDYQIVAGERLNYNERALAQQLCQESS</sequence>
<feature type="binding site" evidence="11">
    <location>
        <position position="187"/>
    </location>
    <ligand>
        <name>UDP-N-acetyl-alpha-D-muramoyl-L-alanyl-D-glutamate</name>
        <dbReference type="ChEBI" id="CHEBI:83900"/>
    </ligand>
</feature>
<feature type="binding site" evidence="11">
    <location>
        <position position="25"/>
    </location>
    <ligand>
        <name>UDP-N-acetyl-alpha-D-muramoyl-L-alanyl-D-glutamate</name>
        <dbReference type="ChEBI" id="CHEBI:83900"/>
    </ligand>
</feature>
<keyword evidence="2 11" id="KW-0963">Cytoplasm</keyword>
<dbReference type="InterPro" id="IPR018109">
    <property type="entry name" value="Folylpolyglutamate_synth_CS"/>
</dbReference>
<keyword evidence="17" id="KW-1185">Reference proteome</keyword>
<dbReference type="InterPro" id="IPR004101">
    <property type="entry name" value="Mur_ligase_C"/>
</dbReference>
<dbReference type="AlphaFoldDB" id="A0A6H1UI76"/>
<feature type="binding site" evidence="11">
    <location>
        <position position="151"/>
    </location>
    <ligand>
        <name>UDP-N-acetyl-alpha-D-muramoyl-L-alanyl-D-glutamate</name>
        <dbReference type="ChEBI" id="CHEBI:83900"/>
    </ligand>
</feature>
<dbReference type="SUPFAM" id="SSF53623">
    <property type="entry name" value="MurD-like peptide ligases, catalytic domain"/>
    <property type="match status" value="1"/>
</dbReference>
<feature type="binding site" evidence="11">
    <location>
        <position position="179"/>
    </location>
    <ligand>
        <name>UDP-N-acetyl-alpha-D-muramoyl-L-alanyl-D-glutamate</name>
        <dbReference type="ChEBI" id="CHEBI:83900"/>
    </ligand>
</feature>
<dbReference type="KEGG" id="fes:HER31_17470"/>
<feature type="binding site" evidence="11">
    <location>
        <begin position="152"/>
        <end position="153"/>
    </location>
    <ligand>
        <name>UDP-N-acetyl-alpha-D-muramoyl-L-alanyl-D-glutamate</name>
        <dbReference type="ChEBI" id="CHEBI:83900"/>
    </ligand>
</feature>
<dbReference type="Pfam" id="PF08245">
    <property type="entry name" value="Mur_ligase_M"/>
    <property type="match status" value="1"/>
</dbReference>
<feature type="short sequence motif" description="Meso-diaminopimelate recognition motif" evidence="11">
    <location>
        <begin position="408"/>
        <end position="411"/>
    </location>
</feature>
<feature type="binding site" evidence="11">
    <location>
        <position position="185"/>
    </location>
    <ligand>
        <name>UDP-N-acetyl-alpha-D-muramoyl-L-alanyl-D-glutamate</name>
        <dbReference type="ChEBI" id="CHEBI:83900"/>
    </ligand>
</feature>
<feature type="domain" description="Mur ligase C-terminal" evidence="14">
    <location>
        <begin position="335"/>
        <end position="460"/>
    </location>
</feature>
<evidence type="ECO:0000256" key="12">
    <source>
        <dbReference type="RuleBase" id="RU004135"/>
    </source>
</evidence>
<keyword evidence="11" id="KW-0460">Magnesium</keyword>
<dbReference type="NCBIfam" id="NF001123">
    <property type="entry name" value="PRK00139.1-1"/>
    <property type="match status" value="1"/>
</dbReference>
<evidence type="ECO:0000256" key="9">
    <source>
        <dbReference type="ARBA" id="ARBA00023306"/>
    </source>
</evidence>
<dbReference type="SUPFAM" id="SSF63418">
    <property type="entry name" value="MurE/MurF N-terminal domain"/>
    <property type="match status" value="1"/>
</dbReference>
<evidence type="ECO:0000259" key="14">
    <source>
        <dbReference type="Pfam" id="PF02875"/>
    </source>
</evidence>
<comment type="PTM">
    <text evidence="11">Carboxylation is probably crucial for Mg(2+) binding and, consequently, for the gamma-phosphate positioning of ATP.</text>
</comment>
<keyword evidence="6 11" id="KW-0067">ATP-binding</keyword>
<evidence type="ECO:0000313" key="16">
    <source>
        <dbReference type="EMBL" id="QIZ78528.1"/>
    </source>
</evidence>
<comment type="function">
    <text evidence="11">Catalyzes the addition of meso-diaminopimelic acid to the nucleotide precursor UDP-N-acetylmuramoyl-L-alanyl-D-glutamate (UMAG) in the biosynthesis of bacterial cell-wall peptidoglycan.</text>
</comment>
<keyword evidence="10 11" id="KW-0961">Cell wall biogenesis/degradation</keyword>
<feature type="domain" description="Mur ligase central" evidence="15">
    <location>
        <begin position="108"/>
        <end position="312"/>
    </location>
</feature>
<proteinExistence type="inferred from homology"/>
<comment type="similarity">
    <text evidence="1 11">Belongs to the MurCDEF family. MurE subfamily.</text>
</comment>
<dbReference type="InterPro" id="IPR005761">
    <property type="entry name" value="UDP-N-AcMur-Glu-dNH2Pim_ligase"/>
</dbReference>
<evidence type="ECO:0000256" key="8">
    <source>
        <dbReference type="ARBA" id="ARBA00022984"/>
    </source>
</evidence>
<dbReference type="RefSeq" id="WP_168662576.1">
    <property type="nucleotide sequence ID" value="NZ_CP051180.1"/>
</dbReference>
<evidence type="ECO:0000256" key="1">
    <source>
        <dbReference type="ARBA" id="ARBA00005898"/>
    </source>
</evidence>
<dbReference type="Gene3D" id="3.90.190.20">
    <property type="entry name" value="Mur ligase, C-terminal domain"/>
    <property type="match status" value="1"/>
</dbReference>
<dbReference type="GO" id="GO:0008360">
    <property type="term" value="P:regulation of cell shape"/>
    <property type="evidence" value="ECO:0007669"/>
    <property type="project" value="UniProtKB-KW"/>
</dbReference>
<evidence type="ECO:0000256" key="3">
    <source>
        <dbReference type="ARBA" id="ARBA00022598"/>
    </source>
</evidence>
<dbReference type="PANTHER" id="PTHR23135">
    <property type="entry name" value="MUR LIGASE FAMILY MEMBER"/>
    <property type="match status" value="1"/>
</dbReference>
<dbReference type="GO" id="GO:0008765">
    <property type="term" value="F:UDP-N-acetylmuramoylalanyl-D-glutamate-2,6-diaminopimelate ligase activity"/>
    <property type="evidence" value="ECO:0007669"/>
    <property type="project" value="UniProtKB-UniRule"/>
</dbReference>
<dbReference type="GO" id="GO:0009252">
    <property type="term" value="P:peptidoglycan biosynthetic process"/>
    <property type="evidence" value="ECO:0007669"/>
    <property type="project" value="UniProtKB-UniRule"/>
</dbReference>
<dbReference type="Pfam" id="PF01225">
    <property type="entry name" value="Mur_ligase"/>
    <property type="match status" value="1"/>
</dbReference>
<dbReference type="GO" id="GO:0000287">
    <property type="term" value="F:magnesium ion binding"/>
    <property type="evidence" value="ECO:0007669"/>
    <property type="project" value="UniProtKB-UniRule"/>
</dbReference>
<gene>
    <name evidence="11 16" type="primary">murE</name>
    <name evidence="16" type="ORF">HER31_17470</name>
</gene>
<keyword evidence="3 11" id="KW-0436">Ligase</keyword>
<dbReference type="InterPro" id="IPR035911">
    <property type="entry name" value="MurE/MurF_N"/>
</dbReference>
<dbReference type="Proteomes" id="UP000501602">
    <property type="component" value="Chromosome"/>
</dbReference>
<comment type="cofactor">
    <cofactor evidence="11">
        <name>Mg(2+)</name>
        <dbReference type="ChEBI" id="CHEBI:18420"/>
    </cofactor>
</comment>